<gene>
    <name evidence="1" type="ORF">Q9313_25400</name>
</gene>
<dbReference type="RefSeq" id="WP_306040895.1">
    <property type="nucleotide sequence ID" value="NZ_CP132305.1"/>
</dbReference>
<sequence length="173" mass="20226">MTDTAEFSPFHDRDHDIGYLHFRSLAKTVEAFTRNIERQDERLKTEPMHNHELELWLGVDSLAFRHSESKWRDDAYVVPVQYGVTIMDVANAARKEPWAILALLLLEFKEAWSNYSHEFVDLLFQVKGRLSDSIAEEALHRLAPKDEDIEKECMQLDELDEEPPVDPTEEIPF</sequence>
<dbReference type="EMBL" id="CP132305">
    <property type="protein sequence ID" value="WLS00881.1"/>
    <property type="molecule type" value="Genomic_DNA"/>
</dbReference>
<dbReference type="AlphaFoldDB" id="A0AA50CRR8"/>
<reference evidence="1 2" key="1">
    <citation type="submission" date="2023-08" db="EMBL/GenBank/DDBJ databases">
        <title>Pathogen: clinical or host-associated sample.</title>
        <authorList>
            <person name="Hergert J."/>
            <person name="Casey R."/>
            <person name="Wagner J."/>
            <person name="Young E.L."/>
            <person name="Oakeson K.F."/>
        </authorList>
    </citation>
    <scope>NUCLEOTIDE SEQUENCE [LARGE SCALE GENOMIC DNA]</scope>
    <source>
        <strain evidence="1 2">1760953</strain>
        <plasmid evidence="1 2">unnamed3</plasmid>
    </source>
</reference>
<proteinExistence type="predicted"/>
<evidence type="ECO:0000313" key="2">
    <source>
        <dbReference type="Proteomes" id="UP001234585"/>
    </source>
</evidence>
<name>A0AA50CRR8_9HYPH</name>
<dbReference type="Proteomes" id="UP001234585">
    <property type="component" value="Plasmid unnamed3"/>
</dbReference>
<keyword evidence="2" id="KW-1185">Reference proteome</keyword>
<keyword evidence="1" id="KW-0614">Plasmid</keyword>
<geneLocation type="plasmid" evidence="1 2">
    <name>unnamed3</name>
</geneLocation>
<organism evidence="1 2">
    <name type="scientific">Shinella sumterensis</name>
    <dbReference type="NCBI Taxonomy" id="1967501"/>
    <lineage>
        <taxon>Bacteria</taxon>
        <taxon>Pseudomonadati</taxon>
        <taxon>Pseudomonadota</taxon>
        <taxon>Alphaproteobacteria</taxon>
        <taxon>Hyphomicrobiales</taxon>
        <taxon>Rhizobiaceae</taxon>
        <taxon>Shinella</taxon>
    </lineage>
</organism>
<evidence type="ECO:0000313" key="1">
    <source>
        <dbReference type="EMBL" id="WLS00881.1"/>
    </source>
</evidence>
<accession>A0AA50CRR8</accession>
<protein>
    <submittedName>
        <fullName evidence="1">Uncharacterized protein</fullName>
    </submittedName>
</protein>